<keyword evidence="4 6" id="KW-0456">Lyase</keyword>
<keyword evidence="3 6" id="KW-0862">Zinc</keyword>
<organism evidence="8 9">
    <name type="scientific">Neorhodopirellula lusitana</name>
    <dbReference type="NCBI Taxonomy" id="445327"/>
    <lineage>
        <taxon>Bacteria</taxon>
        <taxon>Pseudomonadati</taxon>
        <taxon>Planctomycetota</taxon>
        <taxon>Planctomycetia</taxon>
        <taxon>Pirellulales</taxon>
        <taxon>Pirellulaceae</taxon>
        <taxon>Neorhodopirellula</taxon>
    </lineage>
</organism>
<dbReference type="SUPFAM" id="SSF53056">
    <property type="entry name" value="beta-carbonic anhydrase, cab"/>
    <property type="match status" value="1"/>
</dbReference>
<dbReference type="PROSITE" id="PS00705">
    <property type="entry name" value="PROK_CO2_ANHYDRASE_2"/>
    <property type="match status" value="1"/>
</dbReference>
<dbReference type="PANTHER" id="PTHR11002:SF79">
    <property type="entry name" value="CARBONIC ANHYDRASE 2"/>
    <property type="match status" value="1"/>
</dbReference>
<dbReference type="InterPro" id="IPR015892">
    <property type="entry name" value="Carbonic_anhydrase_CS"/>
</dbReference>
<dbReference type="PANTHER" id="PTHR11002">
    <property type="entry name" value="CARBONIC ANHYDRASE"/>
    <property type="match status" value="1"/>
</dbReference>
<keyword evidence="9" id="KW-1185">Reference proteome</keyword>
<protein>
    <recommendedName>
        <fullName evidence="2 6">Carbonic anhydrase</fullName>
        <ecNumber evidence="2 6">4.2.1.1</ecNumber>
    </recommendedName>
    <alternativeName>
        <fullName evidence="6">Carbonate dehydratase</fullName>
    </alternativeName>
</protein>
<dbReference type="PROSITE" id="PS00704">
    <property type="entry name" value="PROK_CO2_ANHYDRASE_1"/>
    <property type="match status" value="1"/>
</dbReference>
<name>A0ABY1QR02_9BACT</name>
<evidence type="ECO:0000313" key="8">
    <source>
        <dbReference type="EMBL" id="SMP78483.1"/>
    </source>
</evidence>
<dbReference type="InterPro" id="IPR001765">
    <property type="entry name" value="Carbonic_anhydrase"/>
</dbReference>
<dbReference type="InterPro" id="IPR036874">
    <property type="entry name" value="Carbonic_anhydrase_sf"/>
</dbReference>
<dbReference type="Proteomes" id="UP001158067">
    <property type="component" value="Unassembled WGS sequence"/>
</dbReference>
<evidence type="ECO:0000313" key="9">
    <source>
        <dbReference type="Proteomes" id="UP001158067"/>
    </source>
</evidence>
<comment type="catalytic activity">
    <reaction evidence="5 6">
        <text>hydrogencarbonate + H(+) = CO2 + H2O</text>
        <dbReference type="Rhea" id="RHEA:10748"/>
        <dbReference type="ChEBI" id="CHEBI:15377"/>
        <dbReference type="ChEBI" id="CHEBI:15378"/>
        <dbReference type="ChEBI" id="CHEBI:16526"/>
        <dbReference type="ChEBI" id="CHEBI:17544"/>
        <dbReference type="EC" id="4.2.1.1"/>
    </reaction>
</comment>
<evidence type="ECO:0000256" key="1">
    <source>
        <dbReference type="ARBA" id="ARBA00006217"/>
    </source>
</evidence>
<evidence type="ECO:0000256" key="6">
    <source>
        <dbReference type="RuleBase" id="RU003956"/>
    </source>
</evidence>
<comment type="function">
    <text evidence="6">Reversible hydration of carbon dioxide.</text>
</comment>
<comment type="caution">
    <text evidence="8">The sequence shown here is derived from an EMBL/GenBank/DDBJ whole genome shotgun (WGS) entry which is preliminary data.</text>
</comment>
<dbReference type="SMART" id="SM00947">
    <property type="entry name" value="Pro_CA"/>
    <property type="match status" value="1"/>
</dbReference>
<evidence type="ECO:0000256" key="2">
    <source>
        <dbReference type="ARBA" id="ARBA00012925"/>
    </source>
</evidence>
<comment type="similarity">
    <text evidence="1 6">Belongs to the beta-class carbonic anhydrase family.</text>
</comment>
<evidence type="ECO:0000256" key="4">
    <source>
        <dbReference type="ARBA" id="ARBA00023239"/>
    </source>
</evidence>
<keyword evidence="7" id="KW-0732">Signal</keyword>
<feature type="signal peptide" evidence="7">
    <location>
        <begin position="1"/>
        <end position="27"/>
    </location>
</feature>
<dbReference type="EC" id="4.2.1.1" evidence="2 6"/>
<evidence type="ECO:0000256" key="3">
    <source>
        <dbReference type="ARBA" id="ARBA00022833"/>
    </source>
</evidence>
<dbReference type="Gene3D" id="3.40.1050.10">
    <property type="entry name" value="Carbonic anhydrase"/>
    <property type="match status" value="1"/>
</dbReference>
<dbReference type="EMBL" id="FXUG01000026">
    <property type="protein sequence ID" value="SMP78483.1"/>
    <property type="molecule type" value="Genomic_DNA"/>
</dbReference>
<dbReference type="Pfam" id="PF00484">
    <property type="entry name" value="Pro_CA"/>
    <property type="match status" value="1"/>
</dbReference>
<evidence type="ECO:0000256" key="7">
    <source>
        <dbReference type="SAM" id="SignalP"/>
    </source>
</evidence>
<dbReference type="CDD" id="cd03378">
    <property type="entry name" value="beta_CA_cladeC"/>
    <property type="match status" value="1"/>
</dbReference>
<feature type="chain" id="PRO_5046013741" description="Carbonic anhydrase" evidence="7">
    <location>
        <begin position="28"/>
        <end position="246"/>
    </location>
</feature>
<evidence type="ECO:0000256" key="5">
    <source>
        <dbReference type="ARBA" id="ARBA00048348"/>
    </source>
</evidence>
<gene>
    <name evidence="8" type="ORF">SAMN06265222_12629</name>
</gene>
<dbReference type="RefSeq" id="WP_283435525.1">
    <property type="nucleotide sequence ID" value="NZ_FXUG01000026.1"/>
</dbReference>
<reference evidence="8 9" key="1">
    <citation type="submission" date="2017-05" db="EMBL/GenBank/DDBJ databases">
        <authorList>
            <person name="Varghese N."/>
            <person name="Submissions S."/>
        </authorList>
    </citation>
    <scope>NUCLEOTIDE SEQUENCE [LARGE SCALE GENOMIC DNA]</scope>
    <source>
        <strain evidence="8 9">DSM 25457</strain>
    </source>
</reference>
<sequence length="246" mass="26839">MRIPSIQHARSFAVATGLFFGATAVVATPPTGTSSKVHAKSAEQQATIVSAEAALLKLKQGNERFLSGKAEHPHVDPAWRSKLASGQRPFATILGCSDSRVTPALIFDEGLGDLFVIRVAGNIVDEPVLASIEYAVEYLDTRLVVVLGHEKCGAVTAAMQHLSSDEPRELIALVEHIHNQVCTHHDGEPDVDESTDLDTVVLKNTRRSQRTLQLSSELQRVAEKHPVKIVAAIYDLEGRVRWIDEK</sequence>
<proteinExistence type="inferred from homology"/>
<accession>A0ABY1QR02</accession>